<sequence>MERKVGFGGGVKEGCVEYKEDGVSRVVAKLECGDDRRLLTNLNSSKKTENHRRGALLSSSFCDEMLELLLFTIKDLRKSLKDQGCNLMIRFGSAESVIQELITEVVTHEVKATTIFAEEEVEYNLCGMMDIVKETLTTASTAEAGPRIVIWNTPFYDIKNLKDLPASHRDFKKLKLPVVVPLFPEKLPDLEIDLAWGPLPTLKDLKKFLDDHPVELKNKWTSTKKVSVQNSLQKYQVAAPVHLIEGLEISKSGKSNKKNSNYKHAQTRRPKTSVFLTQQGNMVGGGTNLVLNGLAAYLRYLEGTSRDDWQEYVVSHQSDLC</sequence>
<dbReference type="EMBL" id="CAUOFW020003613">
    <property type="protein sequence ID" value="CAK9161061.1"/>
    <property type="molecule type" value="Genomic_DNA"/>
</dbReference>
<name>A0ABC8SV39_9AQUA</name>
<evidence type="ECO:0000313" key="3">
    <source>
        <dbReference type="Proteomes" id="UP001642360"/>
    </source>
</evidence>
<dbReference type="InterPro" id="IPR036155">
    <property type="entry name" value="Crypto/Photolyase_N_sf"/>
</dbReference>
<protein>
    <submittedName>
        <fullName evidence="2">Uncharacterized protein</fullName>
    </submittedName>
</protein>
<keyword evidence="3" id="KW-1185">Reference proteome</keyword>
<dbReference type="InterPro" id="IPR014729">
    <property type="entry name" value="Rossmann-like_a/b/a_fold"/>
</dbReference>
<dbReference type="SUPFAM" id="SSF52425">
    <property type="entry name" value="Cryptochrome/photolyase, N-terminal domain"/>
    <property type="match status" value="1"/>
</dbReference>
<gene>
    <name evidence="2" type="ORF">ILEXP_LOCUS29848</name>
</gene>
<dbReference type="PANTHER" id="PTHR47832:SF1">
    <property type="entry name" value="DNA PHOTOLYASE"/>
    <property type="match status" value="1"/>
</dbReference>
<evidence type="ECO:0000313" key="2">
    <source>
        <dbReference type="EMBL" id="CAK9161061.1"/>
    </source>
</evidence>
<organism evidence="2 3">
    <name type="scientific">Ilex paraguariensis</name>
    <name type="common">yerba mate</name>
    <dbReference type="NCBI Taxonomy" id="185542"/>
    <lineage>
        <taxon>Eukaryota</taxon>
        <taxon>Viridiplantae</taxon>
        <taxon>Streptophyta</taxon>
        <taxon>Embryophyta</taxon>
        <taxon>Tracheophyta</taxon>
        <taxon>Spermatophyta</taxon>
        <taxon>Magnoliopsida</taxon>
        <taxon>eudicotyledons</taxon>
        <taxon>Gunneridae</taxon>
        <taxon>Pentapetalae</taxon>
        <taxon>asterids</taxon>
        <taxon>campanulids</taxon>
        <taxon>Aquifoliales</taxon>
        <taxon>Aquifoliaceae</taxon>
        <taxon>Ilex</taxon>
    </lineage>
</organism>
<dbReference type="Proteomes" id="UP001642360">
    <property type="component" value="Unassembled WGS sequence"/>
</dbReference>
<dbReference type="Gene3D" id="3.40.50.620">
    <property type="entry name" value="HUPs"/>
    <property type="match status" value="1"/>
</dbReference>
<feature type="region of interest" description="Disordered" evidence="1">
    <location>
        <begin position="252"/>
        <end position="271"/>
    </location>
</feature>
<dbReference type="PANTHER" id="PTHR47832">
    <property type="entry name" value="DNA PHOTOLYASE"/>
    <property type="match status" value="1"/>
</dbReference>
<comment type="caution">
    <text evidence="2">The sequence shown here is derived from an EMBL/GenBank/DDBJ whole genome shotgun (WGS) entry which is preliminary data.</text>
</comment>
<accession>A0ABC8SV39</accession>
<evidence type="ECO:0000256" key="1">
    <source>
        <dbReference type="SAM" id="MobiDB-lite"/>
    </source>
</evidence>
<dbReference type="AlphaFoldDB" id="A0ABC8SV39"/>
<reference evidence="2 3" key="1">
    <citation type="submission" date="2024-02" db="EMBL/GenBank/DDBJ databases">
        <authorList>
            <person name="Vignale AGUSTIN F."/>
            <person name="Sosa J E."/>
            <person name="Modenutti C."/>
        </authorList>
    </citation>
    <scope>NUCLEOTIDE SEQUENCE [LARGE SCALE GENOMIC DNA]</scope>
</reference>
<proteinExistence type="predicted"/>
<feature type="compositionally biased region" description="Basic residues" evidence="1">
    <location>
        <begin position="254"/>
        <end position="271"/>
    </location>
</feature>